<dbReference type="OrthoDB" id="5396211at2"/>
<dbReference type="RefSeq" id="WP_137333677.1">
    <property type="nucleotide sequence ID" value="NZ_CP040077.1"/>
</dbReference>
<dbReference type="Gene3D" id="1.20.1270.360">
    <property type="match status" value="1"/>
</dbReference>
<dbReference type="AlphaFoldDB" id="A0A4P8IS39"/>
<proteinExistence type="predicted"/>
<dbReference type="InterPro" id="IPR005560">
    <property type="entry name" value="Csp_YhjQ"/>
</dbReference>
<dbReference type="InterPro" id="IPR044543">
    <property type="entry name" value="YHJQ-like"/>
</dbReference>
<dbReference type="KEGG" id="tvl:FAZ95_17940"/>
<reference evidence="1 2" key="1">
    <citation type="submission" date="2019-05" db="EMBL/GenBank/DDBJ databases">
        <title>Burkholderia sp. DHOD12, isolated from subtropical forest soil.</title>
        <authorList>
            <person name="Gao Z.-H."/>
            <person name="Qiu L.-H."/>
        </authorList>
    </citation>
    <scope>NUCLEOTIDE SEQUENCE [LARGE SCALE GENOMIC DNA]</scope>
    <source>
        <strain evidence="1 2">DHOD12</strain>
    </source>
</reference>
<dbReference type="CDD" id="cd08026">
    <property type="entry name" value="DUF326"/>
    <property type="match status" value="1"/>
</dbReference>
<name>A0A4P8IS39_9BURK</name>
<evidence type="ECO:0000313" key="1">
    <source>
        <dbReference type="EMBL" id="QCP50867.1"/>
    </source>
</evidence>
<protein>
    <submittedName>
        <fullName evidence="1">Four-helix bundle copper-binding protein</fullName>
    </submittedName>
</protein>
<dbReference type="PANTHER" id="PTHR37310">
    <property type="entry name" value="CYTOPLASMIC PROTEIN-RELATED"/>
    <property type="match status" value="1"/>
</dbReference>
<gene>
    <name evidence="1" type="ORF">FAZ95_17940</name>
</gene>
<keyword evidence="2" id="KW-1185">Reference proteome</keyword>
<sequence length="107" mass="11306">MNTETYQPCIEACDACAAACDRCASACLSEPGVANMAKCIRLNADCASLCRFTSAALARQSHLAPEFCALCARICDECADECARHAPEHCGTCSDACRMCAEACRAI</sequence>
<organism evidence="1 2">
    <name type="scientific">Trinickia violacea</name>
    <dbReference type="NCBI Taxonomy" id="2571746"/>
    <lineage>
        <taxon>Bacteria</taxon>
        <taxon>Pseudomonadati</taxon>
        <taxon>Pseudomonadota</taxon>
        <taxon>Betaproteobacteria</taxon>
        <taxon>Burkholderiales</taxon>
        <taxon>Burkholderiaceae</taxon>
        <taxon>Trinickia</taxon>
    </lineage>
</organism>
<dbReference type="Proteomes" id="UP000298656">
    <property type="component" value="Chromosome 1"/>
</dbReference>
<dbReference type="EMBL" id="CP040077">
    <property type="protein sequence ID" value="QCP50867.1"/>
    <property type="molecule type" value="Genomic_DNA"/>
</dbReference>
<dbReference type="PANTHER" id="PTHR37310:SF1">
    <property type="entry name" value="CYTOPLASMIC PROTEIN"/>
    <property type="match status" value="1"/>
</dbReference>
<accession>A0A4P8IS39</accession>
<dbReference type="Pfam" id="PF03860">
    <property type="entry name" value="Csp"/>
    <property type="match status" value="1"/>
</dbReference>
<evidence type="ECO:0000313" key="2">
    <source>
        <dbReference type="Proteomes" id="UP000298656"/>
    </source>
</evidence>